<evidence type="ECO:0000313" key="13">
    <source>
        <dbReference type="Proteomes" id="UP000332933"/>
    </source>
</evidence>
<keyword evidence="7" id="KW-0924">Ammonia transport</keyword>
<sequence length="530" mass="56224">MAPVNLSTSTVRVLVNGTAVEYSWSDFAVALHLEYNSNSSSPGPLDVFASQDAVDAVWVAFCGFQILLVQVGLSFSSPSSDAKCIGVSGAVVLLSYALTFGLSFGPGTFLGTEGFFLLSYPLESSVWALWVLHTSVQLTMTSLVFLTLAHRVARPALFCYLLLLNVFVYPVVVHAVWSPYGWANRANSHPSTLTALDLAGCSVVHVTAGAAVFVATCFTRVVHPPDKTPPSTLSSESSLRHGIGTWLVLLGWFGLIHTSTTTLGGACPDVALRAAINLALSAAAASLSAASLSLRFPLSHALNHGLMSGLVAISAAASAVTPAWAIFIGLLAGVLFVGTAHTTRLFQLHDVLEVVPVHLANGFWGLVAAGLFSSSDRILAASQCNATPRHFHVVVSSTAVATCCLWEGCAKQFGANVVFALLVALFVGLVCVLAASPWHYMDRFVGPTPSLSPPRSPSGHSGAVDDFYPTDDDATPWSFDLANRQSDVITPDIDDQLQSSVERRYRFSQGSSHSNIQHTPSPMDRSLFCE</sequence>
<dbReference type="Gene3D" id="1.10.3430.10">
    <property type="entry name" value="Ammonium transporter AmtB like domains"/>
    <property type="match status" value="1"/>
</dbReference>
<evidence type="ECO:0000256" key="2">
    <source>
        <dbReference type="ARBA" id="ARBA00005887"/>
    </source>
</evidence>
<keyword evidence="5 9" id="KW-1133">Transmembrane helix</keyword>
<organism evidence="12 13">
    <name type="scientific">Aphanomyces stellatus</name>
    <dbReference type="NCBI Taxonomy" id="120398"/>
    <lineage>
        <taxon>Eukaryota</taxon>
        <taxon>Sar</taxon>
        <taxon>Stramenopiles</taxon>
        <taxon>Oomycota</taxon>
        <taxon>Saprolegniomycetes</taxon>
        <taxon>Saprolegniales</taxon>
        <taxon>Verrucalvaceae</taxon>
        <taxon>Aphanomyces</taxon>
    </lineage>
</organism>
<reference evidence="12 13" key="1">
    <citation type="submission" date="2019-03" db="EMBL/GenBank/DDBJ databases">
        <authorList>
            <person name="Gaulin E."/>
            <person name="Dumas B."/>
        </authorList>
    </citation>
    <scope>NUCLEOTIDE SEQUENCE [LARGE SCALE GENOMIC DNA]</scope>
    <source>
        <strain evidence="12">CBS 568.67</strain>
    </source>
</reference>
<keyword evidence="6 9" id="KW-0472">Membrane</keyword>
<feature type="transmembrane region" description="Helical" evidence="9">
    <location>
        <begin position="310"/>
        <end position="337"/>
    </location>
</feature>
<dbReference type="InterPro" id="IPR029020">
    <property type="entry name" value="Ammonium/urea_transptr"/>
</dbReference>
<dbReference type="SUPFAM" id="SSF111352">
    <property type="entry name" value="Ammonium transporter"/>
    <property type="match status" value="1"/>
</dbReference>
<dbReference type="GO" id="GO:0005886">
    <property type="term" value="C:plasma membrane"/>
    <property type="evidence" value="ECO:0007669"/>
    <property type="project" value="TreeGrafter"/>
</dbReference>
<comment type="subcellular location">
    <subcellularLocation>
        <location evidence="1">Membrane</location>
        <topology evidence="1">Multi-pass membrane protein</topology>
    </subcellularLocation>
</comment>
<dbReference type="Pfam" id="PF00909">
    <property type="entry name" value="Ammonium_transp"/>
    <property type="match status" value="1"/>
</dbReference>
<evidence type="ECO:0000313" key="11">
    <source>
        <dbReference type="EMBL" id="KAF0700479.1"/>
    </source>
</evidence>
<protein>
    <submittedName>
        <fullName evidence="12">Aste57867_9008 protein</fullName>
    </submittedName>
</protein>
<evidence type="ECO:0000259" key="10">
    <source>
        <dbReference type="Pfam" id="PF00909"/>
    </source>
</evidence>
<dbReference type="OrthoDB" id="534912at2759"/>
<feature type="region of interest" description="Disordered" evidence="8">
    <location>
        <begin position="508"/>
        <end position="530"/>
    </location>
</feature>
<keyword evidence="4 9" id="KW-0812">Transmembrane</keyword>
<dbReference type="AlphaFoldDB" id="A0A485KLQ8"/>
<proteinExistence type="inferred from homology"/>
<evidence type="ECO:0000256" key="5">
    <source>
        <dbReference type="ARBA" id="ARBA00022989"/>
    </source>
</evidence>
<feature type="transmembrane region" description="Helical" evidence="9">
    <location>
        <begin position="56"/>
        <end position="75"/>
    </location>
</feature>
<evidence type="ECO:0000256" key="6">
    <source>
        <dbReference type="ARBA" id="ARBA00023136"/>
    </source>
</evidence>
<dbReference type="PANTHER" id="PTHR11730">
    <property type="entry name" value="AMMONIUM TRANSPORTER"/>
    <property type="match status" value="1"/>
</dbReference>
<keyword evidence="3" id="KW-0813">Transport</keyword>
<dbReference type="GO" id="GO:0097272">
    <property type="term" value="P:ammonium homeostasis"/>
    <property type="evidence" value="ECO:0007669"/>
    <property type="project" value="TreeGrafter"/>
</dbReference>
<evidence type="ECO:0000256" key="4">
    <source>
        <dbReference type="ARBA" id="ARBA00022692"/>
    </source>
</evidence>
<feature type="compositionally biased region" description="Polar residues" evidence="8">
    <location>
        <begin position="508"/>
        <end position="520"/>
    </location>
</feature>
<evidence type="ECO:0000256" key="7">
    <source>
        <dbReference type="ARBA" id="ARBA00023177"/>
    </source>
</evidence>
<evidence type="ECO:0000313" key="12">
    <source>
        <dbReference type="EMBL" id="VFT85892.1"/>
    </source>
</evidence>
<dbReference type="EMBL" id="VJMH01005122">
    <property type="protein sequence ID" value="KAF0700479.1"/>
    <property type="molecule type" value="Genomic_DNA"/>
</dbReference>
<feature type="transmembrane region" description="Helical" evidence="9">
    <location>
        <begin position="197"/>
        <end position="222"/>
    </location>
</feature>
<feature type="transmembrane region" description="Helical" evidence="9">
    <location>
        <begin position="156"/>
        <end position="177"/>
    </location>
</feature>
<keyword evidence="13" id="KW-1185">Reference proteome</keyword>
<feature type="transmembrane region" description="Helical" evidence="9">
    <location>
        <begin position="87"/>
        <end position="107"/>
    </location>
</feature>
<evidence type="ECO:0000256" key="9">
    <source>
        <dbReference type="SAM" id="Phobius"/>
    </source>
</evidence>
<dbReference type="PANTHER" id="PTHR11730:SF6">
    <property type="entry name" value="AMMONIUM TRANSPORTER"/>
    <property type="match status" value="1"/>
</dbReference>
<feature type="transmembrane region" description="Helical" evidence="9">
    <location>
        <begin position="414"/>
        <end position="435"/>
    </location>
</feature>
<feature type="transmembrane region" description="Helical" evidence="9">
    <location>
        <begin position="391"/>
        <end position="408"/>
    </location>
</feature>
<gene>
    <name evidence="12" type="primary">Aste57867_9008</name>
    <name evidence="11" type="ORF">As57867_008973</name>
    <name evidence="12" type="ORF">ASTE57867_9008</name>
</gene>
<name>A0A485KLQ8_9STRA</name>
<dbReference type="GO" id="GO:0008519">
    <property type="term" value="F:ammonium channel activity"/>
    <property type="evidence" value="ECO:0007669"/>
    <property type="project" value="InterPro"/>
</dbReference>
<dbReference type="EMBL" id="CAADRA010005143">
    <property type="protein sequence ID" value="VFT85892.1"/>
    <property type="molecule type" value="Genomic_DNA"/>
</dbReference>
<feature type="domain" description="Ammonium transporter AmtB-like" evidence="10">
    <location>
        <begin position="90"/>
        <end position="428"/>
    </location>
</feature>
<feature type="transmembrane region" description="Helical" evidence="9">
    <location>
        <begin position="275"/>
        <end position="298"/>
    </location>
</feature>
<evidence type="ECO:0000256" key="3">
    <source>
        <dbReference type="ARBA" id="ARBA00022448"/>
    </source>
</evidence>
<dbReference type="InterPro" id="IPR024041">
    <property type="entry name" value="NH4_transpt_AmtB-like_dom"/>
</dbReference>
<reference evidence="11" key="2">
    <citation type="submission" date="2019-06" db="EMBL/GenBank/DDBJ databases">
        <title>Genomics analysis of Aphanomyces spp. identifies a new class of oomycete effector associated with host adaptation.</title>
        <authorList>
            <person name="Gaulin E."/>
        </authorList>
    </citation>
    <scope>NUCLEOTIDE SEQUENCE</scope>
    <source>
        <strain evidence="11">CBS 578.67</strain>
    </source>
</reference>
<feature type="transmembrane region" description="Helical" evidence="9">
    <location>
        <begin position="357"/>
        <end position="379"/>
    </location>
</feature>
<feature type="transmembrane region" description="Helical" evidence="9">
    <location>
        <begin position="127"/>
        <end position="149"/>
    </location>
</feature>
<accession>A0A485KLQ8</accession>
<evidence type="ECO:0000256" key="8">
    <source>
        <dbReference type="SAM" id="MobiDB-lite"/>
    </source>
</evidence>
<evidence type="ECO:0000256" key="1">
    <source>
        <dbReference type="ARBA" id="ARBA00004141"/>
    </source>
</evidence>
<comment type="similarity">
    <text evidence="2">Belongs to the ammonia transporter channel (TC 1.A.11.2) family.</text>
</comment>
<dbReference type="Proteomes" id="UP000332933">
    <property type="component" value="Unassembled WGS sequence"/>
</dbReference>